<dbReference type="SUPFAM" id="SSF54117">
    <property type="entry name" value="Interleukin 8-like chemokines"/>
    <property type="match status" value="1"/>
</dbReference>
<dbReference type="HOGENOM" id="CLU_143902_3_1_1"/>
<evidence type="ECO:0000256" key="1">
    <source>
        <dbReference type="ARBA" id="ARBA00004613"/>
    </source>
</evidence>
<comment type="subcellular location">
    <subcellularLocation>
        <location evidence="1">Secreted</location>
    </subcellularLocation>
</comment>
<accession>K7GFH7</accession>
<dbReference type="PANTHER" id="PTHR12015">
    <property type="entry name" value="SMALL INDUCIBLE CYTOKINE A"/>
    <property type="match status" value="1"/>
</dbReference>
<dbReference type="GO" id="GO:0006952">
    <property type="term" value="P:defense response"/>
    <property type="evidence" value="ECO:0007669"/>
    <property type="project" value="InterPro"/>
</dbReference>
<dbReference type="FunFam" id="2.40.50.40:FF:000004">
    <property type="entry name" value="C-X-C motif chemokine"/>
    <property type="match status" value="1"/>
</dbReference>
<reference evidence="7" key="1">
    <citation type="submission" date="2011-10" db="EMBL/GenBank/DDBJ databases">
        <authorList>
            <consortium name="Soft-shell Turtle Genome Consortium"/>
        </authorList>
    </citation>
    <scope>NUCLEOTIDE SEQUENCE [LARGE SCALE GENOMIC DNA]</scope>
    <source>
        <strain evidence="7">Daiwa-1</strain>
    </source>
</reference>
<reference evidence="6" key="4">
    <citation type="submission" date="2025-09" db="UniProtKB">
        <authorList>
            <consortium name="Ensembl"/>
        </authorList>
    </citation>
    <scope>IDENTIFICATION</scope>
</reference>
<evidence type="ECO:0000256" key="2">
    <source>
        <dbReference type="ARBA" id="ARBA00010665"/>
    </source>
</evidence>
<reference evidence="6" key="3">
    <citation type="submission" date="2025-08" db="UniProtKB">
        <authorList>
            <consortium name="Ensembl"/>
        </authorList>
    </citation>
    <scope>IDENTIFICATION</scope>
</reference>
<dbReference type="EMBL" id="AGCU01157472">
    <property type="status" value="NOT_ANNOTATED_CDS"/>
    <property type="molecule type" value="Genomic_DNA"/>
</dbReference>
<dbReference type="GeneTree" id="ENSGT00990000205360"/>
<dbReference type="SMART" id="SM00199">
    <property type="entry name" value="SCY"/>
    <property type="match status" value="1"/>
</dbReference>
<dbReference type="InterPro" id="IPR001089">
    <property type="entry name" value="Chemokine_CXC"/>
</dbReference>
<comment type="similarity">
    <text evidence="2">Belongs to the intercrine alpha (chemokine CxC) family.</text>
</comment>
<protein>
    <recommendedName>
        <fullName evidence="5">Chemokine interleukin-8-like domain-containing protein</fullName>
    </recommendedName>
</protein>
<keyword evidence="7" id="KW-1185">Reference proteome</keyword>
<dbReference type="GO" id="GO:0006955">
    <property type="term" value="P:immune response"/>
    <property type="evidence" value="ECO:0007669"/>
    <property type="project" value="InterPro"/>
</dbReference>
<dbReference type="CDD" id="cd00273">
    <property type="entry name" value="Chemokine_CXC"/>
    <property type="match status" value="1"/>
</dbReference>
<dbReference type="Pfam" id="PF00048">
    <property type="entry name" value="IL8"/>
    <property type="match status" value="1"/>
</dbReference>
<evidence type="ECO:0000259" key="5">
    <source>
        <dbReference type="SMART" id="SM00199"/>
    </source>
</evidence>
<proteinExistence type="inferred from homology"/>
<keyword evidence="3" id="KW-0202">Cytokine</keyword>
<dbReference type="InterPro" id="IPR033899">
    <property type="entry name" value="CXC_Chemokine_domain"/>
</dbReference>
<dbReference type="STRING" id="13735.ENSPSIP00000019038"/>
<evidence type="ECO:0000256" key="3">
    <source>
        <dbReference type="ARBA" id="ARBA00022514"/>
    </source>
</evidence>
<feature type="domain" description="Chemokine interleukin-8-like" evidence="5">
    <location>
        <begin position="11"/>
        <end position="72"/>
    </location>
</feature>
<dbReference type="eggNOG" id="ENOG502SEXJ">
    <property type="taxonomic scope" value="Eukaryota"/>
</dbReference>
<dbReference type="GO" id="GO:0005615">
    <property type="term" value="C:extracellular space"/>
    <property type="evidence" value="ECO:0007669"/>
    <property type="project" value="UniProtKB-KW"/>
</dbReference>
<dbReference type="Gene3D" id="2.40.50.40">
    <property type="match status" value="1"/>
</dbReference>
<organism evidence="6 7">
    <name type="scientific">Pelodiscus sinensis</name>
    <name type="common">Chinese softshell turtle</name>
    <name type="synonym">Trionyx sinensis</name>
    <dbReference type="NCBI Taxonomy" id="13735"/>
    <lineage>
        <taxon>Eukaryota</taxon>
        <taxon>Metazoa</taxon>
        <taxon>Chordata</taxon>
        <taxon>Craniata</taxon>
        <taxon>Vertebrata</taxon>
        <taxon>Euteleostomi</taxon>
        <taxon>Archelosauria</taxon>
        <taxon>Testudinata</taxon>
        <taxon>Testudines</taxon>
        <taxon>Cryptodira</taxon>
        <taxon>Trionychia</taxon>
        <taxon>Trionychidae</taxon>
        <taxon>Pelodiscus</taxon>
    </lineage>
</organism>
<evidence type="ECO:0000256" key="4">
    <source>
        <dbReference type="ARBA" id="ARBA00022525"/>
    </source>
</evidence>
<dbReference type="Proteomes" id="UP000007267">
    <property type="component" value="Unassembled WGS sequence"/>
</dbReference>
<dbReference type="GO" id="GO:0008009">
    <property type="term" value="F:chemokine activity"/>
    <property type="evidence" value="ECO:0007669"/>
    <property type="project" value="InterPro"/>
</dbReference>
<dbReference type="PRINTS" id="PR00436">
    <property type="entry name" value="INTERLEUKIN8"/>
</dbReference>
<dbReference type="InterPro" id="IPR039809">
    <property type="entry name" value="Chemokine_b/g/d"/>
</dbReference>
<name>K7GFH7_PELSI</name>
<evidence type="ECO:0000313" key="7">
    <source>
        <dbReference type="Proteomes" id="UP000007267"/>
    </source>
</evidence>
<dbReference type="Ensembl" id="ENSPSIT00000019125.1">
    <property type="protein sequence ID" value="ENSPSIP00000019038.1"/>
    <property type="gene ID" value="ENSPSIG00000016914.1"/>
</dbReference>
<dbReference type="OMA" id="HRRSGCE"/>
<dbReference type="PRINTS" id="PR00437">
    <property type="entry name" value="SMALLCYTKCXC"/>
</dbReference>
<evidence type="ECO:0000313" key="6">
    <source>
        <dbReference type="Ensembl" id="ENSPSIP00000019038.1"/>
    </source>
</evidence>
<sequence>STAILEANGSYQNCRCMKHTSDFIHPKKYESIEIIPLGGACRTTEIILKLKKGPKVCVNPNAPWMKKVLSNL</sequence>
<dbReference type="AlphaFoldDB" id="K7GFH7"/>
<dbReference type="PANTHER" id="PTHR12015:SF198">
    <property type="entry name" value="PLATELET BASIC PROTEIN"/>
    <property type="match status" value="1"/>
</dbReference>
<keyword evidence="4" id="KW-0964">Secreted</keyword>
<dbReference type="InterPro" id="IPR036048">
    <property type="entry name" value="Interleukin_8-like_sf"/>
</dbReference>
<reference evidence="7" key="2">
    <citation type="journal article" date="2013" name="Nat. Genet.">
        <title>The draft genomes of soft-shell turtle and green sea turtle yield insights into the development and evolution of the turtle-specific body plan.</title>
        <authorList>
            <person name="Wang Z."/>
            <person name="Pascual-Anaya J."/>
            <person name="Zadissa A."/>
            <person name="Li W."/>
            <person name="Niimura Y."/>
            <person name="Huang Z."/>
            <person name="Li C."/>
            <person name="White S."/>
            <person name="Xiong Z."/>
            <person name="Fang D."/>
            <person name="Wang B."/>
            <person name="Ming Y."/>
            <person name="Chen Y."/>
            <person name="Zheng Y."/>
            <person name="Kuraku S."/>
            <person name="Pignatelli M."/>
            <person name="Herrero J."/>
            <person name="Beal K."/>
            <person name="Nozawa M."/>
            <person name="Li Q."/>
            <person name="Wang J."/>
            <person name="Zhang H."/>
            <person name="Yu L."/>
            <person name="Shigenobu S."/>
            <person name="Wang J."/>
            <person name="Liu J."/>
            <person name="Flicek P."/>
            <person name="Searle S."/>
            <person name="Wang J."/>
            <person name="Kuratani S."/>
            <person name="Yin Y."/>
            <person name="Aken B."/>
            <person name="Zhang G."/>
            <person name="Irie N."/>
        </authorList>
    </citation>
    <scope>NUCLEOTIDE SEQUENCE [LARGE SCALE GENOMIC DNA]</scope>
    <source>
        <strain evidence="7">Daiwa-1</strain>
    </source>
</reference>
<dbReference type="InterPro" id="IPR001811">
    <property type="entry name" value="Chemokine_IL8-like_dom"/>
</dbReference>